<sequence>MGTFFCSFLQRGYHKICGFEQSGEANAAALSGKKQNESLFMQIFKNKSF</sequence>
<reference evidence="1 2" key="1">
    <citation type="submission" date="2016-01" db="EMBL/GenBank/DDBJ databases">
        <title>Genome Sequences of Twelve Sporeforming Bacillus Species Isolated from Foods.</title>
        <authorList>
            <person name="Berendsen E.M."/>
            <person name="Wells-Bennik M.H."/>
            <person name="Krawcyk A.O."/>
            <person name="De Jong A."/>
            <person name="Holsappel S."/>
            <person name="Eijlander R.T."/>
            <person name="Kuipers O.P."/>
        </authorList>
    </citation>
    <scope>NUCLEOTIDE SEQUENCE [LARGE SCALE GENOMIC DNA]</scope>
    <source>
        <strain evidence="1 2">B4099</strain>
    </source>
</reference>
<evidence type="ECO:0000313" key="2">
    <source>
        <dbReference type="Proteomes" id="UP000075304"/>
    </source>
</evidence>
<comment type="caution">
    <text evidence="1">The sequence shown here is derived from an EMBL/GenBank/DDBJ whole genome shotgun (WGS) entry which is preliminary data.</text>
</comment>
<dbReference type="EMBL" id="LQYI01000178">
    <property type="protein sequence ID" value="KYC60069.1"/>
    <property type="molecule type" value="Genomic_DNA"/>
</dbReference>
<accession>A0A150JS42</accession>
<gene>
    <name evidence="1" type="ORF">B4099_3543</name>
</gene>
<dbReference type="AlphaFoldDB" id="A0A150JS42"/>
<proteinExistence type="predicted"/>
<organism evidence="1 2">
    <name type="scientific">Heyndrickxia coagulans</name>
    <name type="common">Weizmannia coagulans</name>
    <dbReference type="NCBI Taxonomy" id="1398"/>
    <lineage>
        <taxon>Bacteria</taxon>
        <taxon>Bacillati</taxon>
        <taxon>Bacillota</taxon>
        <taxon>Bacilli</taxon>
        <taxon>Bacillales</taxon>
        <taxon>Bacillaceae</taxon>
        <taxon>Heyndrickxia</taxon>
    </lineage>
</organism>
<name>A0A150JS42_HEYCO</name>
<evidence type="ECO:0000313" key="1">
    <source>
        <dbReference type="EMBL" id="KYC60069.1"/>
    </source>
</evidence>
<protein>
    <submittedName>
        <fullName evidence="1">Uncharacterized protein</fullName>
    </submittedName>
</protein>
<dbReference type="Proteomes" id="UP000075304">
    <property type="component" value="Unassembled WGS sequence"/>
</dbReference>